<protein>
    <submittedName>
        <fullName evidence="2">Uncharacterized protein</fullName>
    </submittedName>
</protein>
<organism evidence="2 3">
    <name type="scientific">Zizania palustris</name>
    <name type="common">Northern wild rice</name>
    <dbReference type="NCBI Taxonomy" id="103762"/>
    <lineage>
        <taxon>Eukaryota</taxon>
        <taxon>Viridiplantae</taxon>
        <taxon>Streptophyta</taxon>
        <taxon>Embryophyta</taxon>
        <taxon>Tracheophyta</taxon>
        <taxon>Spermatophyta</taxon>
        <taxon>Magnoliopsida</taxon>
        <taxon>Liliopsida</taxon>
        <taxon>Poales</taxon>
        <taxon>Poaceae</taxon>
        <taxon>BOP clade</taxon>
        <taxon>Oryzoideae</taxon>
        <taxon>Oryzeae</taxon>
        <taxon>Zizaniinae</taxon>
        <taxon>Zizania</taxon>
    </lineage>
</organism>
<name>A0A8J5S095_ZIZPA</name>
<feature type="region of interest" description="Disordered" evidence="1">
    <location>
        <begin position="92"/>
        <end position="124"/>
    </location>
</feature>
<dbReference type="AlphaFoldDB" id="A0A8J5S095"/>
<evidence type="ECO:0000256" key="1">
    <source>
        <dbReference type="SAM" id="MobiDB-lite"/>
    </source>
</evidence>
<evidence type="ECO:0000313" key="3">
    <source>
        <dbReference type="Proteomes" id="UP000729402"/>
    </source>
</evidence>
<feature type="compositionally biased region" description="Basic and acidic residues" evidence="1">
    <location>
        <begin position="112"/>
        <end position="124"/>
    </location>
</feature>
<gene>
    <name evidence="2" type="ORF">GUJ93_ZPchr0002g26033</name>
</gene>
<accession>A0A8J5S095</accession>
<evidence type="ECO:0000313" key="2">
    <source>
        <dbReference type="EMBL" id="KAG8060688.1"/>
    </source>
</evidence>
<dbReference type="Proteomes" id="UP000729402">
    <property type="component" value="Unassembled WGS sequence"/>
</dbReference>
<reference evidence="2" key="2">
    <citation type="submission" date="2021-02" db="EMBL/GenBank/DDBJ databases">
        <authorList>
            <person name="Kimball J.A."/>
            <person name="Haas M.W."/>
            <person name="Macchietto M."/>
            <person name="Kono T."/>
            <person name="Duquette J."/>
            <person name="Shao M."/>
        </authorList>
    </citation>
    <scope>NUCLEOTIDE SEQUENCE</scope>
    <source>
        <tissue evidence="2">Fresh leaf tissue</tissue>
    </source>
</reference>
<comment type="caution">
    <text evidence="2">The sequence shown here is derived from an EMBL/GenBank/DDBJ whole genome shotgun (WGS) entry which is preliminary data.</text>
</comment>
<dbReference type="EMBL" id="JAAALK010000287">
    <property type="protein sequence ID" value="KAG8060688.1"/>
    <property type="molecule type" value="Genomic_DNA"/>
</dbReference>
<sequence>MPHNRRLPAFSYRRRTARLPAQSPASRIAVALPAQSPHNARLRRLCSALAPRASPCCIAQPSAVTGLQELCNFDPALASAPPTSNVVATIPSVDLTDDNTDKNPPSKRSKKLTSDVWDHYNRSA</sequence>
<reference evidence="2" key="1">
    <citation type="journal article" date="2021" name="bioRxiv">
        <title>Whole Genome Assembly and Annotation of Northern Wild Rice, Zizania palustris L., Supports a Whole Genome Duplication in the Zizania Genus.</title>
        <authorList>
            <person name="Haas M."/>
            <person name="Kono T."/>
            <person name="Macchietto M."/>
            <person name="Millas R."/>
            <person name="McGilp L."/>
            <person name="Shao M."/>
            <person name="Duquette J."/>
            <person name="Hirsch C.N."/>
            <person name="Kimball J."/>
        </authorList>
    </citation>
    <scope>NUCLEOTIDE SEQUENCE</scope>
    <source>
        <tissue evidence="2">Fresh leaf tissue</tissue>
    </source>
</reference>
<proteinExistence type="predicted"/>
<keyword evidence="3" id="KW-1185">Reference proteome</keyword>